<dbReference type="GO" id="GO:0005886">
    <property type="term" value="C:plasma membrane"/>
    <property type="evidence" value="ECO:0007669"/>
    <property type="project" value="UniProtKB-SubCell"/>
</dbReference>
<accession>A0A329R4D7</accession>
<evidence type="ECO:0000256" key="2">
    <source>
        <dbReference type="ARBA" id="ARBA00022448"/>
    </source>
</evidence>
<gene>
    <name evidence="10" type="ORF">DPM12_02175</name>
</gene>
<evidence type="ECO:0000256" key="3">
    <source>
        <dbReference type="ARBA" id="ARBA00022475"/>
    </source>
</evidence>
<feature type="transmembrane region" description="Helical" evidence="7">
    <location>
        <begin position="237"/>
        <end position="256"/>
    </location>
</feature>
<dbReference type="OrthoDB" id="9804439at2"/>
<dbReference type="InterPro" id="IPR051393">
    <property type="entry name" value="ABC_transporter_permease"/>
</dbReference>
<dbReference type="PROSITE" id="PS50928">
    <property type="entry name" value="ABC_TM1"/>
    <property type="match status" value="1"/>
</dbReference>
<evidence type="ECO:0000256" key="5">
    <source>
        <dbReference type="ARBA" id="ARBA00022989"/>
    </source>
</evidence>
<dbReference type="InterPro" id="IPR000515">
    <property type="entry name" value="MetI-like"/>
</dbReference>
<feature type="transmembrane region" description="Helical" evidence="7">
    <location>
        <begin position="296"/>
        <end position="317"/>
    </location>
</feature>
<dbReference type="AlphaFoldDB" id="A0A329R4D7"/>
<evidence type="ECO:0000313" key="11">
    <source>
        <dbReference type="Proteomes" id="UP000250462"/>
    </source>
</evidence>
<sequence>MSETTQRPSESETGDIAGGGSPAGFVDRHRRKRGSLAKREGRAVFIFLGPWFIGLVGITIGPILASLYLSFTRYSLLEPPEWIGLDNFRRMFEDERFYAALQVTVTYVLVSVPLQLALALALAFFLDRGVRGLAIYRSVYYLPSLLGTSVAIAILWRQVFGTEGLLNQVLAMVGIEGEAWVSHPDYALGTLIVLNVWTFGSPMVIFLAGLRQIPTMYYEAAEVDGAGGFTKFWRITIPLLTPIIFFNLVLQLIGAFQTFTQAFVISGGTGGPSDATLFYTLYVYQRGFGSFEMGYASALAWFLLVLIAGFTVVNFWAAKRWVHYGD</sequence>
<keyword evidence="11" id="KW-1185">Reference proteome</keyword>
<comment type="similarity">
    <text evidence="7">Belongs to the binding-protein-dependent transport system permease family.</text>
</comment>
<organism evidence="10 11">
    <name type="scientific">Phytoactinopolyspora halophila</name>
    <dbReference type="NCBI Taxonomy" id="1981511"/>
    <lineage>
        <taxon>Bacteria</taxon>
        <taxon>Bacillati</taxon>
        <taxon>Actinomycetota</taxon>
        <taxon>Actinomycetes</taxon>
        <taxon>Jiangellales</taxon>
        <taxon>Jiangellaceae</taxon>
        <taxon>Phytoactinopolyspora</taxon>
    </lineage>
</organism>
<evidence type="ECO:0000256" key="8">
    <source>
        <dbReference type="SAM" id="MobiDB-lite"/>
    </source>
</evidence>
<evidence type="ECO:0000313" key="10">
    <source>
        <dbReference type="EMBL" id="RAW18879.1"/>
    </source>
</evidence>
<comment type="subcellular location">
    <subcellularLocation>
        <location evidence="1 7">Cell membrane</location>
        <topology evidence="1 7">Multi-pass membrane protein</topology>
    </subcellularLocation>
</comment>
<comment type="caution">
    <text evidence="10">The sequence shown here is derived from an EMBL/GenBank/DDBJ whole genome shotgun (WGS) entry which is preliminary data.</text>
</comment>
<keyword evidence="6 7" id="KW-0472">Membrane</keyword>
<protein>
    <submittedName>
        <fullName evidence="10">ABC transporter permease</fullName>
    </submittedName>
</protein>
<evidence type="ECO:0000256" key="6">
    <source>
        <dbReference type="ARBA" id="ARBA00023136"/>
    </source>
</evidence>
<feature type="region of interest" description="Disordered" evidence="8">
    <location>
        <begin position="1"/>
        <end position="27"/>
    </location>
</feature>
<dbReference type="CDD" id="cd06261">
    <property type="entry name" value="TM_PBP2"/>
    <property type="match status" value="1"/>
</dbReference>
<feature type="transmembrane region" description="Helical" evidence="7">
    <location>
        <begin position="43"/>
        <end position="69"/>
    </location>
</feature>
<keyword evidence="3" id="KW-1003">Cell membrane</keyword>
<dbReference type="PANTHER" id="PTHR30193">
    <property type="entry name" value="ABC TRANSPORTER PERMEASE PROTEIN"/>
    <property type="match status" value="1"/>
</dbReference>
<feature type="domain" description="ABC transmembrane type-1" evidence="9">
    <location>
        <begin position="101"/>
        <end position="314"/>
    </location>
</feature>
<dbReference type="InterPro" id="IPR035906">
    <property type="entry name" value="MetI-like_sf"/>
</dbReference>
<proteinExistence type="inferred from homology"/>
<evidence type="ECO:0000259" key="9">
    <source>
        <dbReference type="PROSITE" id="PS50928"/>
    </source>
</evidence>
<evidence type="ECO:0000256" key="4">
    <source>
        <dbReference type="ARBA" id="ARBA00022692"/>
    </source>
</evidence>
<feature type="transmembrane region" description="Helical" evidence="7">
    <location>
        <begin position="97"/>
        <end position="126"/>
    </location>
</feature>
<dbReference type="Gene3D" id="1.10.3720.10">
    <property type="entry name" value="MetI-like"/>
    <property type="match status" value="1"/>
</dbReference>
<dbReference type="EMBL" id="QMIG01000001">
    <property type="protein sequence ID" value="RAW18879.1"/>
    <property type="molecule type" value="Genomic_DNA"/>
</dbReference>
<dbReference type="GO" id="GO:0055085">
    <property type="term" value="P:transmembrane transport"/>
    <property type="evidence" value="ECO:0007669"/>
    <property type="project" value="InterPro"/>
</dbReference>
<evidence type="ECO:0000256" key="1">
    <source>
        <dbReference type="ARBA" id="ARBA00004651"/>
    </source>
</evidence>
<feature type="transmembrane region" description="Helical" evidence="7">
    <location>
        <begin position="138"/>
        <end position="156"/>
    </location>
</feature>
<feature type="transmembrane region" description="Helical" evidence="7">
    <location>
        <begin position="186"/>
        <end position="210"/>
    </location>
</feature>
<dbReference type="Pfam" id="PF00528">
    <property type="entry name" value="BPD_transp_1"/>
    <property type="match status" value="1"/>
</dbReference>
<dbReference type="Proteomes" id="UP000250462">
    <property type="component" value="Unassembled WGS sequence"/>
</dbReference>
<keyword evidence="4 7" id="KW-0812">Transmembrane</keyword>
<reference evidence="10 11" key="1">
    <citation type="submission" date="2018-06" db="EMBL/GenBank/DDBJ databases">
        <title>Phytoactinopolyspora halophila sp. nov., a novel halophilic actinomycete isolated from a saline soil in China.</title>
        <authorList>
            <person name="Tang S.-K."/>
        </authorList>
    </citation>
    <scope>NUCLEOTIDE SEQUENCE [LARGE SCALE GENOMIC DNA]</scope>
    <source>
        <strain evidence="10 11">YIM 96934</strain>
    </source>
</reference>
<dbReference type="PANTHER" id="PTHR30193:SF1">
    <property type="entry name" value="ABC TRANSPORTER PERMEASE PROTEIN YESP-RELATED"/>
    <property type="match status" value="1"/>
</dbReference>
<dbReference type="RefSeq" id="WP_112256590.1">
    <property type="nucleotide sequence ID" value="NZ_QMIG01000001.1"/>
</dbReference>
<evidence type="ECO:0000256" key="7">
    <source>
        <dbReference type="RuleBase" id="RU363032"/>
    </source>
</evidence>
<keyword evidence="2 7" id="KW-0813">Transport</keyword>
<dbReference type="SUPFAM" id="SSF161098">
    <property type="entry name" value="MetI-like"/>
    <property type="match status" value="1"/>
</dbReference>
<name>A0A329R4D7_9ACTN</name>
<keyword evidence="5 7" id="KW-1133">Transmembrane helix</keyword>